<dbReference type="Proteomes" id="UP000789570">
    <property type="component" value="Unassembled WGS sequence"/>
</dbReference>
<evidence type="ECO:0000313" key="2">
    <source>
        <dbReference type="EMBL" id="CAG8543210.1"/>
    </source>
</evidence>
<sequence>MSTSSATTDSKFNDEKKNTASNPPKVLNSIMIKMSHPETIESLHRMGYDFRWSASMDDPNRAMVFFFLADEKSALEFDDETGFILIFFYDNIDKGSFDGHKDKWVLVYKQQVKKYGSEYMNKELMNLDEEMPRAIYLPVDKLHRDDLVKSPSARTLRIRVRQSGTTNYAILKCNFNDPAEGNKLYKTVMDSGASEMILVHRALGKQGFHSIGDNNGWNKWVGIDNLRVLQAKPENQVDCSLIGTDVLGQFFFIHLPNQGFKFLDETDETRLTNFVNSLP</sequence>
<reference evidence="2" key="1">
    <citation type="submission" date="2021-06" db="EMBL/GenBank/DDBJ databases">
        <authorList>
            <person name="Kallberg Y."/>
            <person name="Tangrot J."/>
            <person name="Rosling A."/>
        </authorList>
    </citation>
    <scope>NUCLEOTIDE SEQUENCE</scope>
    <source>
        <strain evidence="2">UK204</strain>
    </source>
</reference>
<gene>
    <name evidence="2" type="ORF">FCALED_LOCUS5743</name>
</gene>
<name>A0A9N9FM92_9GLOM</name>
<organism evidence="2 3">
    <name type="scientific">Funneliformis caledonium</name>
    <dbReference type="NCBI Taxonomy" id="1117310"/>
    <lineage>
        <taxon>Eukaryota</taxon>
        <taxon>Fungi</taxon>
        <taxon>Fungi incertae sedis</taxon>
        <taxon>Mucoromycota</taxon>
        <taxon>Glomeromycotina</taxon>
        <taxon>Glomeromycetes</taxon>
        <taxon>Glomerales</taxon>
        <taxon>Glomeraceae</taxon>
        <taxon>Funneliformis</taxon>
    </lineage>
</organism>
<accession>A0A9N9FM92</accession>
<proteinExistence type="predicted"/>
<dbReference type="OrthoDB" id="2390964at2759"/>
<evidence type="ECO:0000256" key="1">
    <source>
        <dbReference type="SAM" id="MobiDB-lite"/>
    </source>
</evidence>
<protein>
    <submittedName>
        <fullName evidence="2">17027_t:CDS:1</fullName>
    </submittedName>
</protein>
<feature type="region of interest" description="Disordered" evidence="1">
    <location>
        <begin position="1"/>
        <end position="24"/>
    </location>
</feature>
<dbReference type="AlphaFoldDB" id="A0A9N9FM92"/>
<comment type="caution">
    <text evidence="2">The sequence shown here is derived from an EMBL/GenBank/DDBJ whole genome shotgun (WGS) entry which is preliminary data.</text>
</comment>
<feature type="compositionally biased region" description="Polar residues" evidence="1">
    <location>
        <begin position="1"/>
        <end position="10"/>
    </location>
</feature>
<keyword evidence="3" id="KW-1185">Reference proteome</keyword>
<evidence type="ECO:0000313" key="3">
    <source>
        <dbReference type="Proteomes" id="UP000789570"/>
    </source>
</evidence>
<dbReference type="EMBL" id="CAJVPQ010001282">
    <property type="protein sequence ID" value="CAG8543210.1"/>
    <property type="molecule type" value="Genomic_DNA"/>
</dbReference>